<evidence type="ECO:0000313" key="2">
    <source>
        <dbReference type="EMBL" id="KOS09752.1"/>
    </source>
</evidence>
<sequence length="137" mass="15237">MFTTDRAFAGFSVDDIEAARHFYDDVLGLDVSDNVMGFLELHLDSGADMLVYAKPNHTPASYTILNFPVRDIDAAVDDLNARGVVTKIYGDDEFPSDSRGIVRATDRGPDIAWFRDPAGNVLAVYEDDELEDDDRED</sequence>
<dbReference type="EMBL" id="LAVO01000020">
    <property type="protein sequence ID" value="KOS09752.1"/>
    <property type="molecule type" value="Genomic_DNA"/>
</dbReference>
<organism evidence="2 3">
    <name type="scientific">Microbacterium aurantiacum</name>
    <dbReference type="NCBI Taxonomy" id="162393"/>
    <lineage>
        <taxon>Bacteria</taxon>
        <taxon>Bacillati</taxon>
        <taxon>Actinomycetota</taxon>
        <taxon>Actinomycetes</taxon>
        <taxon>Micrococcales</taxon>
        <taxon>Microbacteriaceae</taxon>
        <taxon>Microbacterium</taxon>
    </lineage>
</organism>
<keyword evidence="3" id="KW-1185">Reference proteome</keyword>
<comment type="caution">
    <text evidence="2">The sequence shown here is derived from an EMBL/GenBank/DDBJ whole genome shotgun (WGS) entry which is preliminary data.</text>
</comment>
<dbReference type="KEGG" id="mcw:A8L33_01500"/>
<reference evidence="2" key="1">
    <citation type="submission" date="2015-04" db="EMBL/GenBank/DDBJ databases">
        <title>Complete genome sequence of Microbacterium chocolatum SIT 101, a bacterium enantioselectively hydrolyzing mesomeric diesters.</title>
        <authorList>
            <person name="Li X."/>
            <person name="Xu Y."/>
        </authorList>
    </citation>
    <scope>NUCLEOTIDE SEQUENCE [LARGE SCALE GENOMIC DNA]</scope>
    <source>
        <strain evidence="2">SIT 101</strain>
    </source>
</reference>
<dbReference type="PROSITE" id="PS51819">
    <property type="entry name" value="VOC"/>
    <property type="match status" value="1"/>
</dbReference>
<dbReference type="OrthoDB" id="9804907at2"/>
<dbReference type="InterPro" id="IPR004360">
    <property type="entry name" value="Glyas_Fos-R_dOase_dom"/>
</dbReference>
<proteinExistence type="predicted"/>
<dbReference type="InterPro" id="IPR029068">
    <property type="entry name" value="Glyas_Bleomycin-R_OHBP_Dase"/>
</dbReference>
<name>A0A0M9VK70_9MICO</name>
<protein>
    <submittedName>
        <fullName evidence="2">Glyoxalase</fullName>
    </submittedName>
</protein>
<dbReference type="Gene3D" id="3.10.180.10">
    <property type="entry name" value="2,3-Dihydroxybiphenyl 1,2-Dioxygenase, domain 1"/>
    <property type="match status" value="1"/>
</dbReference>
<dbReference type="InterPro" id="IPR037523">
    <property type="entry name" value="VOC_core"/>
</dbReference>
<dbReference type="Proteomes" id="UP000037737">
    <property type="component" value="Unassembled WGS sequence"/>
</dbReference>
<dbReference type="PATRIC" id="fig|84292.3.peg.2887"/>
<gene>
    <name evidence="2" type="ORF">XI38_14175</name>
</gene>
<accession>A0A0M9VK70</accession>
<dbReference type="Pfam" id="PF00903">
    <property type="entry name" value="Glyoxalase"/>
    <property type="match status" value="1"/>
</dbReference>
<feature type="domain" description="VOC" evidence="1">
    <location>
        <begin position="5"/>
        <end position="127"/>
    </location>
</feature>
<dbReference type="SUPFAM" id="SSF54593">
    <property type="entry name" value="Glyoxalase/Bleomycin resistance protein/Dihydroxybiphenyl dioxygenase"/>
    <property type="match status" value="1"/>
</dbReference>
<evidence type="ECO:0000259" key="1">
    <source>
        <dbReference type="PROSITE" id="PS51819"/>
    </source>
</evidence>
<dbReference type="AlphaFoldDB" id="A0A0M9VK70"/>
<evidence type="ECO:0000313" key="3">
    <source>
        <dbReference type="Proteomes" id="UP000037737"/>
    </source>
</evidence>